<evidence type="ECO:0000256" key="3">
    <source>
        <dbReference type="ARBA" id="ARBA00022692"/>
    </source>
</evidence>
<keyword evidence="10" id="KW-1185">Reference proteome</keyword>
<name>A0A0A0B191_9CELL</name>
<feature type="transmembrane region" description="Helical" evidence="7">
    <location>
        <begin position="20"/>
        <end position="40"/>
    </location>
</feature>
<feature type="region of interest" description="Disordered" evidence="6">
    <location>
        <begin position="320"/>
        <end position="345"/>
    </location>
</feature>
<feature type="transmembrane region" description="Helical" evidence="7">
    <location>
        <begin position="133"/>
        <end position="152"/>
    </location>
</feature>
<evidence type="ECO:0000256" key="7">
    <source>
        <dbReference type="SAM" id="Phobius"/>
    </source>
</evidence>
<keyword evidence="3 7" id="KW-0812">Transmembrane</keyword>
<dbReference type="EMBL" id="AXNT01000190">
    <property type="protein sequence ID" value="KGM00580.1"/>
    <property type="molecule type" value="Genomic_DNA"/>
</dbReference>
<evidence type="ECO:0000259" key="8">
    <source>
        <dbReference type="Pfam" id="PF01545"/>
    </source>
</evidence>
<feature type="transmembrane region" description="Helical" evidence="7">
    <location>
        <begin position="179"/>
        <end position="199"/>
    </location>
</feature>
<keyword evidence="2" id="KW-0813">Transport</keyword>
<dbReference type="AlphaFoldDB" id="A0A0A0B191"/>
<dbReference type="InterPro" id="IPR058533">
    <property type="entry name" value="Cation_efflux_TM"/>
</dbReference>
<dbReference type="RefSeq" id="WP_084142987.1">
    <property type="nucleotide sequence ID" value="NZ_AXNT01000190.1"/>
</dbReference>
<comment type="caution">
    <text evidence="9">The sequence shown here is derived from an EMBL/GenBank/DDBJ whole genome shotgun (WGS) entry which is preliminary data.</text>
</comment>
<evidence type="ECO:0000256" key="1">
    <source>
        <dbReference type="ARBA" id="ARBA00004141"/>
    </source>
</evidence>
<dbReference type="SUPFAM" id="SSF161111">
    <property type="entry name" value="Cation efflux protein transmembrane domain-like"/>
    <property type="match status" value="1"/>
</dbReference>
<dbReference type="Gene3D" id="1.20.1510.10">
    <property type="entry name" value="Cation efflux protein transmembrane domain"/>
    <property type="match status" value="1"/>
</dbReference>
<keyword evidence="4 7" id="KW-1133">Transmembrane helix</keyword>
<evidence type="ECO:0000256" key="2">
    <source>
        <dbReference type="ARBA" id="ARBA00022448"/>
    </source>
</evidence>
<dbReference type="Proteomes" id="UP000029833">
    <property type="component" value="Unassembled WGS sequence"/>
</dbReference>
<feature type="transmembrane region" description="Helical" evidence="7">
    <location>
        <begin position="52"/>
        <end position="72"/>
    </location>
</feature>
<dbReference type="OrthoDB" id="9806522at2"/>
<evidence type="ECO:0000313" key="9">
    <source>
        <dbReference type="EMBL" id="KGM00580.1"/>
    </source>
</evidence>
<evidence type="ECO:0000256" key="4">
    <source>
        <dbReference type="ARBA" id="ARBA00022989"/>
    </source>
</evidence>
<gene>
    <name evidence="9" type="ORF">Q760_07550</name>
</gene>
<feature type="domain" description="Cation efflux protein transmembrane" evidence="8">
    <location>
        <begin position="25"/>
        <end position="227"/>
    </location>
</feature>
<dbReference type="InterPro" id="IPR050291">
    <property type="entry name" value="CDF_Transporter"/>
</dbReference>
<reference evidence="9 10" key="1">
    <citation type="submission" date="2013-10" db="EMBL/GenBank/DDBJ databases">
        <authorList>
            <person name="Wang G."/>
            <person name="Zhuang W."/>
        </authorList>
    </citation>
    <scope>NUCLEOTIDE SEQUENCE [LARGE SCALE GENOMIC DNA]</scope>
    <source>
        <strain evidence="9 10">DSM 20118</strain>
    </source>
</reference>
<dbReference type="Pfam" id="PF01545">
    <property type="entry name" value="Cation_efflux"/>
    <property type="match status" value="1"/>
</dbReference>
<comment type="subcellular location">
    <subcellularLocation>
        <location evidence="1">Membrane</location>
        <topology evidence="1">Multi-pass membrane protein</topology>
    </subcellularLocation>
</comment>
<dbReference type="GO" id="GO:0008324">
    <property type="term" value="F:monoatomic cation transmembrane transporter activity"/>
    <property type="evidence" value="ECO:0007669"/>
    <property type="project" value="InterPro"/>
</dbReference>
<accession>A0A0A0B191</accession>
<dbReference type="PANTHER" id="PTHR43840:SF15">
    <property type="entry name" value="MITOCHONDRIAL METAL TRANSPORTER 1-RELATED"/>
    <property type="match status" value="1"/>
</dbReference>
<evidence type="ECO:0000256" key="5">
    <source>
        <dbReference type="ARBA" id="ARBA00023136"/>
    </source>
</evidence>
<keyword evidence="5 7" id="KW-0472">Membrane</keyword>
<evidence type="ECO:0000256" key="6">
    <source>
        <dbReference type="SAM" id="MobiDB-lite"/>
    </source>
</evidence>
<dbReference type="PANTHER" id="PTHR43840">
    <property type="entry name" value="MITOCHONDRIAL METAL TRANSPORTER 1-RELATED"/>
    <property type="match status" value="1"/>
</dbReference>
<proteinExistence type="predicted"/>
<dbReference type="GO" id="GO:0016020">
    <property type="term" value="C:membrane"/>
    <property type="evidence" value="ECO:0007669"/>
    <property type="project" value="UniProtKB-SubCell"/>
</dbReference>
<protein>
    <submittedName>
        <fullName evidence="9">Cobalt transporter</fullName>
    </submittedName>
</protein>
<organism evidence="9 10">
    <name type="scientific">Cellulomonas cellasea DSM 20118</name>
    <dbReference type="NCBI Taxonomy" id="1408250"/>
    <lineage>
        <taxon>Bacteria</taxon>
        <taxon>Bacillati</taxon>
        <taxon>Actinomycetota</taxon>
        <taxon>Actinomycetes</taxon>
        <taxon>Micrococcales</taxon>
        <taxon>Cellulomonadaceae</taxon>
        <taxon>Cellulomonas</taxon>
    </lineage>
</organism>
<sequence length="345" mass="37161">MTRFGHTELPDEQERALRRAVRLAWLTIGFLVTAVTVVYVTMGSSQAMKAAWAEDLLSFIPPISFLVATHLASRPPSDTHPYGFHRAVGVGHVVASTALVTMGAFLVWDSGSGLLKAEHPPVGTMVVLGQPVWSGWLMIAAMVYTGIPPVLLGRAKLPLAEKLHDRVLFADADMNKADWMTAAGGIVGILGIGVGLWWADAVAALFISGSILHDGVRNMRVAVAALMDSRAMTVDGKDEHPLMGQVDAALGSLPWVDEVGSRVRDEGHVFHVESFVVPVEGHQVTLAELREARERAIRLDWKVQDMVVVPVEDLPARFLPGLGAAQDDDAPAGSPKGWDAPDRSR</sequence>
<feature type="transmembrane region" description="Helical" evidence="7">
    <location>
        <begin position="84"/>
        <end position="108"/>
    </location>
</feature>
<dbReference type="STRING" id="1408250.Q760_07550"/>
<evidence type="ECO:0000313" key="10">
    <source>
        <dbReference type="Proteomes" id="UP000029833"/>
    </source>
</evidence>
<dbReference type="InterPro" id="IPR027469">
    <property type="entry name" value="Cation_efflux_TMD_sf"/>
</dbReference>